<evidence type="ECO:0000259" key="7">
    <source>
        <dbReference type="Pfam" id="PF02897"/>
    </source>
</evidence>
<comment type="similarity">
    <text evidence="1">Belongs to the peptidase S9A family.</text>
</comment>
<dbReference type="InterPro" id="IPR002470">
    <property type="entry name" value="Peptidase_S9A"/>
</dbReference>
<accession>A0ABW4WR74</accession>
<name>A0ABW4WR74_9HYPH</name>
<evidence type="ECO:0000256" key="2">
    <source>
        <dbReference type="ARBA" id="ARBA00022670"/>
    </source>
</evidence>
<evidence type="ECO:0000256" key="4">
    <source>
        <dbReference type="ARBA" id="ARBA00022825"/>
    </source>
</evidence>
<keyword evidence="2" id="KW-0645">Protease</keyword>
<dbReference type="Pfam" id="PF02897">
    <property type="entry name" value="Peptidase_S9_N"/>
    <property type="match status" value="1"/>
</dbReference>
<evidence type="ECO:0000256" key="3">
    <source>
        <dbReference type="ARBA" id="ARBA00022801"/>
    </source>
</evidence>
<dbReference type="PANTHER" id="PTHR11757">
    <property type="entry name" value="PROTEASE FAMILY S9A OLIGOPEPTIDASE"/>
    <property type="match status" value="1"/>
</dbReference>
<dbReference type="InterPro" id="IPR029058">
    <property type="entry name" value="AB_hydrolase_fold"/>
</dbReference>
<feature type="region of interest" description="Disordered" evidence="5">
    <location>
        <begin position="1"/>
        <end position="24"/>
    </location>
</feature>
<proteinExistence type="inferred from homology"/>
<keyword evidence="4" id="KW-0720">Serine protease</keyword>
<keyword evidence="3" id="KW-0378">Hydrolase</keyword>
<dbReference type="Proteomes" id="UP001597349">
    <property type="component" value="Unassembled WGS sequence"/>
</dbReference>
<comment type="caution">
    <text evidence="8">The sequence shown here is derived from an EMBL/GenBank/DDBJ whole genome shotgun (WGS) entry which is preliminary data.</text>
</comment>
<reference evidence="9" key="1">
    <citation type="journal article" date="2019" name="Int. J. Syst. Evol. Microbiol.">
        <title>The Global Catalogue of Microorganisms (GCM) 10K type strain sequencing project: providing services to taxonomists for standard genome sequencing and annotation.</title>
        <authorList>
            <consortium name="The Broad Institute Genomics Platform"/>
            <consortium name="The Broad Institute Genome Sequencing Center for Infectious Disease"/>
            <person name="Wu L."/>
            <person name="Ma J."/>
        </authorList>
    </citation>
    <scope>NUCLEOTIDE SEQUENCE [LARGE SCALE GENOMIC DNA]</scope>
    <source>
        <strain evidence="9">CGMCC 1.16226</strain>
    </source>
</reference>
<dbReference type="Pfam" id="PF00326">
    <property type="entry name" value="Peptidase_S9"/>
    <property type="match status" value="1"/>
</dbReference>
<dbReference type="PANTHER" id="PTHR11757:SF19">
    <property type="entry name" value="PROLYL ENDOPEPTIDASE-LIKE"/>
    <property type="match status" value="1"/>
</dbReference>
<evidence type="ECO:0000259" key="6">
    <source>
        <dbReference type="Pfam" id="PF00326"/>
    </source>
</evidence>
<evidence type="ECO:0000256" key="1">
    <source>
        <dbReference type="ARBA" id="ARBA00005228"/>
    </source>
</evidence>
<feature type="domain" description="Peptidase S9A N-terminal" evidence="7">
    <location>
        <begin position="12"/>
        <end position="421"/>
    </location>
</feature>
<dbReference type="RefSeq" id="WP_379026594.1">
    <property type="nucleotide sequence ID" value="NZ_JBHUGY010000070.1"/>
</dbReference>
<dbReference type="Gene3D" id="3.40.50.1820">
    <property type="entry name" value="alpha/beta hydrolase"/>
    <property type="match status" value="1"/>
</dbReference>
<dbReference type="Gene3D" id="2.130.10.120">
    <property type="entry name" value="Prolyl oligopeptidase, N-terminal domain"/>
    <property type="match status" value="1"/>
</dbReference>
<keyword evidence="9" id="KW-1185">Reference proteome</keyword>
<evidence type="ECO:0000256" key="5">
    <source>
        <dbReference type="SAM" id="MobiDB-lite"/>
    </source>
</evidence>
<dbReference type="InterPro" id="IPR001375">
    <property type="entry name" value="Peptidase_S9_cat"/>
</dbReference>
<dbReference type="SUPFAM" id="SSF50993">
    <property type="entry name" value="Peptidase/esterase 'gauge' domain"/>
    <property type="match status" value="1"/>
</dbReference>
<dbReference type="EMBL" id="JBHUGY010000070">
    <property type="protein sequence ID" value="MFD2058092.1"/>
    <property type="molecule type" value="Genomic_DNA"/>
</dbReference>
<dbReference type="PRINTS" id="PR00862">
    <property type="entry name" value="PROLIGOPTASE"/>
</dbReference>
<organism evidence="8 9">
    <name type="scientific">Mesorhizobium calcicola</name>
    <dbReference type="NCBI Taxonomy" id="1300310"/>
    <lineage>
        <taxon>Bacteria</taxon>
        <taxon>Pseudomonadati</taxon>
        <taxon>Pseudomonadota</taxon>
        <taxon>Alphaproteobacteria</taxon>
        <taxon>Hyphomicrobiales</taxon>
        <taxon>Phyllobacteriaceae</taxon>
        <taxon>Mesorhizobium</taxon>
    </lineage>
</organism>
<evidence type="ECO:0000313" key="8">
    <source>
        <dbReference type="EMBL" id="MFD2058092.1"/>
    </source>
</evidence>
<protein>
    <submittedName>
        <fullName evidence="8">S9 family peptidase</fullName>
    </submittedName>
</protein>
<sequence>MTKISVFPHVSPPTPEKRSVSDTHHGITRTDDYAWLRADNWQEMFRDPSLLDAGIRAELEAENAYQSKLMADTAELQKQLFKEMKGRIKEDDSSVPMKDGPYAYGSSFKLGGEQPRYFRMPRDGGAEQILLDGDAEAAGKAYFRLGGVDHSADHRKLLWAFDDKGSEFYKLRVRDLADGKELADQIPDTGGSGVWNAGDDGFFYTRLDPNHRPSKVLFHALGQSPESDRLIYEETDPGFFMNVDGTRNNEWIMIGINDHETSEYRLMRAGDPFAEPKLVSPREIGLQYDLEEGGDIFFILTNADGAKDFKIMTAPASDPVRANWQELVPHEPGRLILSVIGFRDHMVRLERKEGLPRIVVRDRNSGEEHLLSLDEEAFSLGLSGSYEYDTEIMRFSYSSMTTPAQVFDYNMRTRERVLLKTQEVPSGHDPDHYVTRRLMAPATDGELVPISLLHHRDTPLDGSAPCLLYGYGSYGIAVPAAFNTNWFSLVDRGFVFAIAHVRGGKDKGYGWYDDGKRAHKMNTFTDFIACARHLVAERYTAHDRIVAHGGSAGGMLMGAVANMAPDCFGGIVAEVPFVDVLTTMLDASLPLTPPEWPEWGNPIASADDYRTIAAYSPYDNVAALDYPPILALAGLTDPRVTYWEPAKWVARLRDRKSGDNPVLFKINMDSGHAGASGRFSRLEEIAYTYSFALKVTSFALKVTGKAQLTGDIRQ</sequence>
<feature type="domain" description="Peptidase S9 prolyl oligopeptidase catalytic" evidence="6">
    <location>
        <begin position="482"/>
        <end position="695"/>
    </location>
</feature>
<evidence type="ECO:0000313" key="9">
    <source>
        <dbReference type="Proteomes" id="UP001597349"/>
    </source>
</evidence>
<dbReference type="InterPro" id="IPR051543">
    <property type="entry name" value="Serine_Peptidase_S9A"/>
</dbReference>
<dbReference type="InterPro" id="IPR023302">
    <property type="entry name" value="Pept_S9A_N"/>
</dbReference>
<gene>
    <name evidence="8" type="ORF">ACFSQT_34940</name>
</gene>
<dbReference type="SUPFAM" id="SSF53474">
    <property type="entry name" value="alpha/beta-Hydrolases"/>
    <property type="match status" value="1"/>
</dbReference>
<feature type="compositionally biased region" description="Basic and acidic residues" evidence="5">
    <location>
        <begin position="15"/>
        <end position="24"/>
    </location>
</feature>